<protein>
    <recommendedName>
        <fullName evidence="4">Periaxin</fullName>
    </recommendedName>
</protein>
<evidence type="ECO:0000313" key="3">
    <source>
        <dbReference type="Proteomes" id="UP001367508"/>
    </source>
</evidence>
<dbReference type="PANTHER" id="PTHR33088:SF28">
    <property type="entry name" value="PROTEIN PELPK1-RELATED"/>
    <property type="match status" value="1"/>
</dbReference>
<feature type="compositionally biased region" description="Basic and acidic residues" evidence="1">
    <location>
        <begin position="227"/>
        <end position="294"/>
    </location>
</feature>
<dbReference type="AlphaFoldDB" id="A0AAN9N4E3"/>
<sequence length="331" mass="35406">MASIFAYSEQRVGTLDKSKLDPQENVDNSQSQGLGDEGGGERNGMEGMAVGIEGIIGSGGRVTCGTEDGIVGMLLLGSGGSVVGREGCASVGIVGKGGRFGIEGIFGTTEVELTILTPCHGPTNSACLHHPIKELHNFVYKNPSPHITSHKAYQNRFQLAPTLIHPSSMASSSISTMILGLVVLTIMSATTYTLVEGARNLQESTVSETQVPQLPKPELPPLPKVAELPKPELPKIPEFPKPEFPKVPELPKGEVPELKVPEMPKPELPKVPELPKAEQPEVKIPELPKPEVPKVPELPKIPELPKVPEMPNVPEFPKVPQIPKAFPTTNP</sequence>
<evidence type="ECO:0008006" key="4">
    <source>
        <dbReference type="Google" id="ProtNLM"/>
    </source>
</evidence>
<feature type="compositionally biased region" description="Pro residues" evidence="1">
    <location>
        <begin position="214"/>
        <end position="223"/>
    </location>
</feature>
<evidence type="ECO:0000313" key="2">
    <source>
        <dbReference type="EMBL" id="KAK7363053.1"/>
    </source>
</evidence>
<evidence type="ECO:0000256" key="1">
    <source>
        <dbReference type="SAM" id="MobiDB-lite"/>
    </source>
</evidence>
<keyword evidence="3" id="KW-1185">Reference proteome</keyword>
<feature type="region of interest" description="Disordered" evidence="1">
    <location>
        <begin position="15"/>
        <end position="46"/>
    </location>
</feature>
<dbReference type="EMBL" id="JAYMYQ010000001">
    <property type="protein sequence ID" value="KAK7363053.1"/>
    <property type="molecule type" value="Genomic_DNA"/>
</dbReference>
<feature type="region of interest" description="Disordered" evidence="1">
    <location>
        <begin position="204"/>
        <end position="331"/>
    </location>
</feature>
<dbReference type="InterPro" id="IPR044659">
    <property type="entry name" value="PELPK1_2"/>
</dbReference>
<proteinExistence type="predicted"/>
<reference evidence="2 3" key="1">
    <citation type="submission" date="2024-01" db="EMBL/GenBank/DDBJ databases">
        <title>The genomes of 5 underutilized Papilionoideae crops provide insights into root nodulation and disease resistanc.</title>
        <authorList>
            <person name="Jiang F."/>
        </authorList>
    </citation>
    <scope>NUCLEOTIDE SEQUENCE [LARGE SCALE GENOMIC DNA]</scope>
    <source>
        <strain evidence="2">LVBAO_FW01</strain>
        <tissue evidence="2">Leaves</tissue>
    </source>
</reference>
<name>A0AAN9N4E3_CANGL</name>
<organism evidence="2 3">
    <name type="scientific">Canavalia gladiata</name>
    <name type="common">Sword bean</name>
    <name type="synonym">Dolichos gladiatus</name>
    <dbReference type="NCBI Taxonomy" id="3824"/>
    <lineage>
        <taxon>Eukaryota</taxon>
        <taxon>Viridiplantae</taxon>
        <taxon>Streptophyta</taxon>
        <taxon>Embryophyta</taxon>
        <taxon>Tracheophyta</taxon>
        <taxon>Spermatophyta</taxon>
        <taxon>Magnoliopsida</taxon>
        <taxon>eudicotyledons</taxon>
        <taxon>Gunneridae</taxon>
        <taxon>Pentapetalae</taxon>
        <taxon>rosids</taxon>
        <taxon>fabids</taxon>
        <taxon>Fabales</taxon>
        <taxon>Fabaceae</taxon>
        <taxon>Papilionoideae</taxon>
        <taxon>50 kb inversion clade</taxon>
        <taxon>NPAAA clade</taxon>
        <taxon>indigoferoid/millettioid clade</taxon>
        <taxon>Phaseoleae</taxon>
        <taxon>Canavalia</taxon>
    </lineage>
</organism>
<comment type="caution">
    <text evidence="2">The sequence shown here is derived from an EMBL/GenBank/DDBJ whole genome shotgun (WGS) entry which is preliminary data.</text>
</comment>
<accession>A0AAN9N4E3</accession>
<gene>
    <name evidence="2" type="ORF">VNO77_05182</name>
</gene>
<dbReference type="PANTHER" id="PTHR33088">
    <property type="entry name" value="MUCIN-2"/>
    <property type="match status" value="1"/>
</dbReference>
<dbReference type="Proteomes" id="UP001367508">
    <property type="component" value="Unassembled WGS sequence"/>
</dbReference>